<keyword evidence="2" id="KW-1185">Reference proteome</keyword>
<name>A0A1H1KGW3_9BURK</name>
<reference evidence="2" key="1">
    <citation type="submission" date="2016-10" db="EMBL/GenBank/DDBJ databases">
        <authorList>
            <person name="Varghese N."/>
            <person name="Submissions S."/>
        </authorList>
    </citation>
    <scope>NUCLEOTIDE SEQUENCE [LARGE SCALE GENOMIC DNA]</scope>
    <source>
        <strain evidence="2">DUS833</strain>
    </source>
</reference>
<evidence type="ECO:0000313" key="1">
    <source>
        <dbReference type="EMBL" id="SDR61220.1"/>
    </source>
</evidence>
<evidence type="ECO:0008006" key="3">
    <source>
        <dbReference type="Google" id="ProtNLM"/>
    </source>
</evidence>
<organism evidence="1 2">
    <name type="scientific">Paraburkholderia tuberum</name>
    <dbReference type="NCBI Taxonomy" id="157910"/>
    <lineage>
        <taxon>Bacteria</taxon>
        <taxon>Pseudomonadati</taxon>
        <taxon>Pseudomonadota</taxon>
        <taxon>Betaproteobacteria</taxon>
        <taxon>Burkholderiales</taxon>
        <taxon>Burkholderiaceae</taxon>
        <taxon>Paraburkholderia</taxon>
    </lineage>
</organism>
<dbReference type="RefSeq" id="WP_090812186.1">
    <property type="nucleotide sequence ID" value="NZ_FNKX01000004.1"/>
</dbReference>
<proteinExistence type="predicted"/>
<dbReference type="AlphaFoldDB" id="A0A1H1KGW3"/>
<dbReference type="Proteomes" id="UP000199365">
    <property type="component" value="Unassembled WGS sequence"/>
</dbReference>
<dbReference type="Gene3D" id="1.10.10.60">
    <property type="entry name" value="Homeodomain-like"/>
    <property type="match status" value="1"/>
</dbReference>
<sequence>MGRIGEGVLIGRCVRGLQFPFAIEAHVIDRMHALACRPGEAPVPMPIRGMRYVPALRRFDYLMQQRTGARQALCRILPADATAASIAQLLALEVFGRPDAEWNRVQAARALDIDPHELSVKLFREGSALTEIVRTQRLMRAFVEIAAGRMSALASMNHAGFGSAARLRAFFHARFGFCVDALIVTPRPSRSR</sequence>
<accession>A0A1H1KGW3</accession>
<evidence type="ECO:0000313" key="2">
    <source>
        <dbReference type="Proteomes" id="UP000199365"/>
    </source>
</evidence>
<protein>
    <recommendedName>
        <fullName evidence="3">HTH araC/xylS-type domain-containing protein</fullName>
    </recommendedName>
</protein>
<gene>
    <name evidence="1" type="ORF">SAMN05445850_7621</name>
</gene>
<dbReference type="EMBL" id="FNKX01000004">
    <property type="protein sequence ID" value="SDR61220.1"/>
    <property type="molecule type" value="Genomic_DNA"/>
</dbReference>
<dbReference type="STRING" id="157910.SAMN05445850_7621"/>